<feature type="transmembrane region" description="Helical" evidence="5">
    <location>
        <begin position="117"/>
        <end position="139"/>
    </location>
</feature>
<dbReference type="InterPro" id="IPR051533">
    <property type="entry name" value="WaaL-like"/>
</dbReference>
<evidence type="ECO:0000256" key="5">
    <source>
        <dbReference type="SAM" id="Phobius"/>
    </source>
</evidence>
<dbReference type="RefSeq" id="WP_237053287.1">
    <property type="nucleotide sequence ID" value="NZ_JAKJPO010000001.1"/>
</dbReference>
<dbReference type="Proteomes" id="UP001430796">
    <property type="component" value="Unassembled WGS sequence"/>
</dbReference>
<feature type="transmembrane region" description="Helical" evidence="5">
    <location>
        <begin position="187"/>
        <end position="206"/>
    </location>
</feature>
<feature type="transmembrane region" description="Helical" evidence="5">
    <location>
        <begin position="88"/>
        <end position="105"/>
    </location>
</feature>
<gene>
    <name evidence="7" type="ORF">L3V18_03935</name>
</gene>
<keyword evidence="8" id="KW-1185">Reference proteome</keyword>
<feature type="transmembrane region" description="Helical" evidence="5">
    <location>
        <begin position="212"/>
        <end position="238"/>
    </location>
</feature>
<proteinExistence type="predicted"/>
<evidence type="ECO:0000259" key="6">
    <source>
        <dbReference type="Pfam" id="PF04932"/>
    </source>
</evidence>
<feature type="transmembrane region" description="Helical" evidence="5">
    <location>
        <begin position="30"/>
        <end position="46"/>
    </location>
</feature>
<comment type="caution">
    <text evidence="7">The sequence shown here is derived from an EMBL/GenBank/DDBJ whole genome shotgun (WGS) entry which is preliminary data.</text>
</comment>
<dbReference type="Pfam" id="PF04932">
    <property type="entry name" value="Wzy_C"/>
    <property type="match status" value="1"/>
</dbReference>
<evidence type="ECO:0000256" key="4">
    <source>
        <dbReference type="ARBA" id="ARBA00023136"/>
    </source>
</evidence>
<dbReference type="PANTHER" id="PTHR37422:SF13">
    <property type="entry name" value="LIPOPOLYSACCHARIDE BIOSYNTHESIS PROTEIN PA4999-RELATED"/>
    <property type="match status" value="1"/>
</dbReference>
<reference evidence="7 8" key="3">
    <citation type="submission" date="2022-01" db="EMBL/GenBank/DDBJ databases">
        <authorList>
            <person name="Zhou L.Y."/>
        </authorList>
    </citation>
    <scope>NUCLEOTIDE SEQUENCE [LARGE SCALE GENOMIC DNA]</scope>
    <source>
        <strain evidence="7 8">TLK-CK17</strain>
    </source>
</reference>
<feature type="domain" description="O-antigen ligase-related" evidence="6">
    <location>
        <begin position="194"/>
        <end position="331"/>
    </location>
</feature>
<comment type="subcellular location">
    <subcellularLocation>
        <location evidence="1">Membrane</location>
        <topology evidence="1">Multi-pass membrane protein</topology>
    </subcellularLocation>
</comment>
<dbReference type="EMBL" id="JAKJPO010000001">
    <property type="protein sequence ID" value="MCF7220940.1"/>
    <property type="molecule type" value="Genomic_DNA"/>
</dbReference>
<name>A0ABS9HS23_9GAMM</name>
<keyword evidence="3 5" id="KW-1133">Transmembrane helix</keyword>
<accession>A0ABS9HS23</accession>
<evidence type="ECO:0000256" key="3">
    <source>
        <dbReference type="ARBA" id="ARBA00022989"/>
    </source>
</evidence>
<sequence length="457" mass="49386">MLLRMTLAIAIILMPNLLYLKFGTAIPGLNPANLLLVLLIGALALSDRDKAPATTGIMTSPLLLWVATLTIGFAIAIITSPMGFVDDLTHLKNLVFFPLLYFVYRRCGLDLTWTRRLIHLSMAVAVFAGLDAAIDALSFDTSQYSDAQRSAGPFGGVNASNRAGVFYAMFLPLLLATALFNRDRPKLRLAALLGCAILAIGIMATFSRQAYLIAIVISALLLLRRSVLLAAMLALIAIPTAALLPDAVSERIAGTQQYDAVGAVQLDSSTASRFEIWSGAWKMWKDHPLGVGINRFPHYLGDYSSTHESRDAHNAFVLMLAECGLLGVAAMLWLLWRLLKLGLAIREVTLPDDHESRALYVGFMGATLAMALGNVYGTPFFDGLVMGNFWALCGLIEHYVALKADAAPAPAPDTAEASDPRVIGACFPLSARALPGRYASGERFAERHMPGRQHTPS</sequence>
<keyword evidence="4 5" id="KW-0472">Membrane</keyword>
<protein>
    <submittedName>
        <fullName evidence="7">O-antigen ligase family protein</fullName>
    </submittedName>
</protein>
<feature type="transmembrane region" description="Helical" evidence="5">
    <location>
        <begin position="315"/>
        <end position="338"/>
    </location>
</feature>
<reference evidence="8" key="2">
    <citation type="submission" date="2022-01" db="EMBL/GenBank/DDBJ databases">
        <title>Lysobacter chinensis sp. nov., a bacterium isolated from cow dung compost.</title>
        <authorList>
            <person name="Zhou L.Y."/>
        </authorList>
    </citation>
    <scope>NUCLEOTIDE SEQUENCE [LARGE SCALE GENOMIC DNA]</scope>
    <source>
        <strain evidence="8">TLK-CK17</strain>
    </source>
</reference>
<organism evidence="7 8">
    <name type="scientific">Marilutibacter chinensis</name>
    <dbReference type="NCBI Taxonomy" id="2912247"/>
    <lineage>
        <taxon>Bacteria</taxon>
        <taxon>Pseudomonadati</taxon>
        <taxon>Pseudomonadota</taxon>
        <taxon>Gammaproteobacteria</taxon>
        <taxon>Lysobacterales</taxon>
        <taxon>Lysobacteraceae</taxon>
        <taxon>Marilutibacter</taxon>
    </lineage>
</organism>
<reference evidence="7 8" key="1">
    <citation type="submission" date="2022-01" db="EMBL/GenBank/DDBJ databases">
        <title>Lysobacter chinensis sp. nov., a bacterium isolated from cow dung compost.</title>
        <authorList>
            <person name="Liu Y."/>
        </authorList>
    </citation>
    <scope>NUCLEOTIDE SEQUENCE [LARGE SCALE GENOMIC DNA]</scope>
    <source>
        <strain evidence="7 8">TLK-CK17</strain>
    </source>
</reference>
<evidence type="ECO:0000256" key="2">
    <source>
        <dbReference type="ARBA" id="ARBA00022692"/>
    </source>
</evidence>
<dbReference type="InterPro" id="IPR007016">
    <property type="entry name" value="O-antigen_ligase-rel_domated"/>
</dbReference>
<feature type="transmembrane region" description="Helical" evidence="5">
    <location>
        <begin position="159"/>
        <end position="180"/>
    </location>
</feature>
<feature type="transmembrane region" description="Helical" evidence="5">
    <location>
        <begin position="62"/>
        <end position="82"/>
    </location>
</feature>
<evidence type="ECO:0000313" key="8">
    <source>
        <dbReference type="Proteomes" id="UP001430796"/>
    </source>
</evidence>
<keyword evidence="7" id="KW-0436">Ligase</keyword>
<evidence type="ECO:0000313" key="7">
    <source>
        <dbReference type="EMBL" id="MCF7220940.1"/>
    </source>
</evidence>
<keyword evidence="2 5" id="KW-0812">Transmembrane</keyword>
<dbReference type="PANTHER" id="PTHR37422">
    <property type="entry name" value="TEICHURONIC ACID BIOSYNTHESIS PROTEIN TUAE"/>
    <property type="match status" value="1"/>
</dbReference>
<feature type="transmembrane region" description="Helical" evidence="5">
    <location>
        <begin position="358"/>
        <end position="376"/>
    </location>
</feature>
<evidence type="ECO:0000256" key="1">
    <source>
        <dbReference type="ARBA" id="ARBA00004141"/>
    </source>
</evidence>
<dbReference type="GO" id="GO:0016874">
    <property type="term" value="F:ligase activity"/>
    <property type="evidence" value="ECO:0007669"/>
    <property type="project" value="UniProtKB-KW"/>
</dbReference>